<organism evidence="2 3">
    <name type="scientific">Petrolisthes manimaculis</name>
    <dbReference type="NCBI Taxonomy" id="1843537"/>
    <lineage>
        <taxon>Eukaryota</taxon>
        <taxon>Metazoa</taxon>
        <taxon>Ecdysozoa</taxon>
        <taxon>Arthropoda</taxon>
        <taxon>Crustacea</taxon>
        <taxon>Multicrustacea</taxon>
        <taxon>Malacostraca</taxon>
        <taxon>Eumalacostraca</taxon>
        <taxon>Eucarida</taxon>
        <taxon>Decapoda</taxon>
        <taxon>Pleocyemata</taxon>
        <taxon>Anomura</taxon>
        <taxon>Galatheoidea</taxon>
        <taxon>Porcellanidae</taxon>
        <taxon>Petrolisthes</taxon>
    </lineage>
</organism>
<dbReference type="Proteomes" id="UP001292094">
    <property type="component" value="Unassembled WGS sequence"/>
</dbReference>
<dbReference type="PANTHER" id="PTHR37984:SF15">
    <property type="entry name" value="INTEGRASE CATALYTIC DOMAIN-CONTAINING PROTEIN"/>
    <property type="match status" value="1"/>
</dbReference>
<accession>A0AAE1P9T9</accession>
<evidence type="ECO:0000313" key="3">
    <source>
        <dbReference type="Proteomes" id="UP001292094"/>
    </source>
</evidence>
<dbReference type="AlphaFoldDB" id="A0AAE1P9T9"/>
<dbReference type="InterPro" id="IPR012337">
    <property type="entry name" value="RNaseH-like_sf"/>
</dbReference>
<dbReference type="PROSITE" id="PS50994">
    <property type="entry name" value="INTEGRASE"/>
    <property type="match status" value="1"/>
</dbReference>
<dbReference type="SUPFAM" id="SSF53098">
    <property type="entry name" value="Ribonuclease H-like"/>
    <property type="match status" value="1"/>
</dbReference>
<comment type="caution">
    <text evidence="2">The sequence shown here is derived from an EMBL/GenBank/DDBJ whole genome shotgun (WGS) entry which is preliminary data.</text>
</comment>
<reference evidence="2" key="1">
    <citation type="submission" date="2023-11" db="EMBL/GenBank/DDBJ databases">
        <title>Genome assemblies of two species of porcelain crab, Petrolisthes cinctipes and Petrolisthes manimaculis (Anomura: Porcellanidae).</title>
        <authorList>
            <person name="Angst P."/>
        </authorList>
    </citation>
    <scope>NUCLEOTIDE SEQUENCE</scope>
    <source>
        <strain evidence="2">PB745_02</strain>
        <tissue evidence="2">Gill</tissue>
    </source>
</reference>
<feature type="domain" description="Integrase catalytic" evidence="1">
    <location>
        <begin position="1"/>
        <end position="67"/>
    </location>
</feature>
<gene>
    <name evidence="2" type="ORF">Pmani_024409</name>
</gene>
<keyword evidence="3" id="KW-1185">Reference proteome</keyword>
<evidence type="ECO:0000313" key="2">
    <source>
        <dbReference type="EMBL" id="KAK4303584.1"/>
    </source>
</evidence>
<dbReference type="EMBL" id="JAWZYT010002562">
    <property type="protein sequence ID" value="KAK4303584.1"/>
    <property type="molecule type" value="Genomic_DNA"/>
</dbReference>
<name>A0AAE1P9T9_9EUCA</name>
<dbReference type="GO" id="GO:0015074">
    <property type="term" value="P:DNA integration"/>
    <property type="evidence" value="ECO:0007669"/>
    <property type="project" value="InterPro"/>
</dbReference>
<dbReference type="InterPro" id="IPR050951">
    <property type="entry name" value="Retrovirus_Pol_polyprotein"/>
</dbReference>
<dbReference type="InterPro" id="IPR001584">
    <property type="entry name" value="Integrase_cat-core"/>
</dbReference>
<dbReference type="Gene3D" id="3.30.420.10">
    <property type="entry name" value="Ribonuclease H-like superfamily/Ribonuclease H"/>
    <property type="match status" value="1"/>
</dbReference>
<dbReference type="PANTHER" id="PTHR37984">
    <property type="entry name" value="PROTEIN CBG26694"/>
    <property type="match status" value="1"/>
</dbReference>
<dbReference type="GO" id="GO:0003676">
    <property type="term" value="F:nucleic acid binding"/>
    <property type="evidence" value="ECO:0007669"/>
    <property type="project" value="InterPro"/>
</dbReference>
<proteinExistence type="predicted"/>
<protein>
    <recommendedName>
        <fullName evidence="1">Integrase catalytic domain-containing protein</fullName>
    </recommendedName>
</protein>
<dbReference type="InterPro" id="IPR036397">
    <property type="entry name" value="RNaseH_sf"/>
</dbReference>
<evidence type="ECO:0000259" key="1">
    <source>
        <dbReference type="PROSITE" id="PS50994"/>
    </source>
</evidence>
<sequence length="67" mass="7424">MSDATAASCAAALHTGWIARFGLPEHITSDRRTIFTSQLWTFLGHLWGISIHHTTAYNPKANGMVER</sequence>